<proteinExistence type="predicted"/>
<sequence>MGCGCIAEPQSSSYHPRRGSVTCVVKEQGPQENSGGGSACPKEDRQEEGMQTVAFQSSLHHGRGPPISTLPGRVRQPAPVGSRQEGGHGLVRPVDAAGLVAKQCDRTTKLLGLDCLLQLDWDLSGLLERRSLMELCGLGAGEHPASVTIAEVLVPIKKLLEGLRLVVQPVLAQRVAAAADPLQKSCSFAESGMPGALGGSKMKGVQPVVPGP</sequence>
<dbReference type="AlphaFoldDB" id="A0AAV7PR95"/>
<reference evidence="2" key="1">
    <citation type="journal article" date="2022" name="bioRxiv">
        <title>Sequencing and chromosome-scale assembly of the giantPleurodeles waltlgenome.</title>
        <authorList>
            <person name="Brown T."/>
            <person name="Elewa A."/>
            <person name="Iarovenko S."/>
            <person name="Subramanian E."/>
            <person name="Araus A.J."/>
            <person name="Petzold A."/>
            <person name="Susuki M."/>
            <person name="Suzuki K.-i.T."/>
            <person name="Hayashi T."/>
            <person name="Toyoda A."/>
            <person name="Oliveira C."/>
            <person name="Osipova E."/>
            <person name="Leigh N.D."/>
            <person name="Simon A."/>
            <person name="Yun M.H."/>
        </authorList>
    </citation>
    <scope>NUCLEOTIDE SEQUENCE</scope>
    <source>
        <strain evidence="2">20211129_DDA</strain>
        <tissue evidence="2">Liver</tissue>
    </source>
</reference>
<evidence type="ECO:0000313" key="2">
    <source>
        <dbReference type="EMBL" id="KAJ1128263.1"/>
    </source>
</evidence>
<comment type="caution">
    <text evidence="2">The sequence shown here is derived from an EMBL/GenBank/DDBJ whole genome shotgun (WGS) entry which is preliminary data.</text>
</comment>
<dbReference type="EMBL" id="JANPWB010000011">
    <property type="protein sequence ID" value="KAJ1128263.1"/>
    <property type="molecule type" value="Genomic_DNA"/>
</dbReference>
<keyword evidence="3" id="KW-1185">Reference proteome</keyword>
<dbReference type="Proteomes" id="UP001066276">
    <property type="component" value="Chromosome 7"/>
</dbReference>
<name>A0AAV7PR95_PLEWA</name>
<evidence type="ECO:0000256" key="1">
    <source>
        <dbReference type="SAM" id="MobiDB-lite"/>
    </source>
</evidence>
<feature type="region of interest" description="Disordered" evidence="1">
    <location>
        <begin position="25"/>
        <end position="88"/>
    </location>
</feature>
<protein>
    <submittedName>
        <fullName evidence="2">Uncharacterized protein</fullName>
    </submittedName>
</protein>
<evidence type="ECO:0000313" key="3">
    <source>
        <dbReference type="Proteomes" id="UP001066276"/>
    </source>
</evidence>
<organism evidence="2 3">
    <name type="scientific">Pleurodeles waltl</name>
    <name type="common">Iberian ribbed newt</name>
    <dbReference type="NCBI Taxonomy" id="8319"/>
    <lineage>
        <taxon>Eukaryota</taxon>
        <taxon>Metazoa</taxon>
        <taxon>Chordata</taxon>
        <taxon>Craniata</taxon>
        <taxon>Vertebrata</taxon>
        <taxon>Euteleostomi</taxon>
        <taxon>Amphibia</taxon>
        <taxon>Batrachia</taxon>
        <taxon>Caudata</taxon>
        <taxon>Salamandroidea</taxon>
        <taxon>Salamandridae</taxon>
        <taxon>Pleurodelinae</taxon>
        <taxon>Pleurodeles</taxon>
    </lineage>
</organism>
<gene>
    <name evidence="2" type="ORF">NDU88_006642</name>
</gene>
<accession>A0AAV7PR95</accession>